<protein>
    <submittedName>
        <fullName evidence="2">Adenylosuccinate lyase</fullName>
    </submittedName>
</protein>
<evidence type="ECO:0000313" key="3">
    <source>
        <dbReference type="Proteomes" id="UP000477911"/>
    </source>
</evidence>
<accession>A0A6L7G342</accession>
<name>A0A6L7G342_9RHOB</name>
<organism evidence="2 3">
    <name type="scientific">Pseudooceanicola albus</name>
    <dbReference type="NCBI Taxonomy" id="2692189"/>
    <lineage>
        <taxon>Bacteria</taxon>
        <taxon>Pseudomonadati</taxon>
        <taxon>Pseudomonadota</taxon>
        <taxon>Alphaproteobacteria</taxon>
        <taxon>Rhodobacterales</taxon>
        <taxon>Paracoccaceae</taxon>
        <taxon>Pseudooceanicola</taxon>
    </lineage>
</organism>
<proteinExistence type="predicted"/>
<evidence type="ECO:0000259" key="1">
    <source>
        <dbReference type="Pfam" id="PF20056"/>
    </source>
</evidence>
<reference evidence="2 3" key="1">
    <citation type="submission" date="2019-12" db="EMBL/GenBank/DDBJ databases">
        <authorList>
            <person name="Li M."/>
        </authorList>
    </citation>
    <scope>NUCLEOTIDE SEQUENCE [LARGE SCALE GENOMIC DNA]</scope>
    <source>
        <strain evidence="2 3">GBMRC 2024</strain>
    </source>
</reference>
<dbReference type="RefSeq" id="WP_160894464.1">
    <property type="nucleotide sequence ID" value="NZ_WUMU01000012.1"/>
</dbReference>
<dbReference type="InterPro" id="IPR045601">
    <property type="entry name" value="DUF6455"/>
</dbReference>
<comment type="caution">
    <text evidence="2">The sequence shown here is derived from an EMBL/GenBank/DDBJ whole genome shotgun (WGS) entry which is preliminary data.</text>
</comment>
<keyword evidence="3" id="KW-1185">Reference proteome</keyword>
<dbReference type="Pfam" id="PF20056">
    <property type="entry name" value="DUF6455"/>
    <property type="match status" value="1"/>
</dbReference>
<sequence length="84" mass="9748">MGFFTKLDRHADLMGRMADTLGEDVQGRMVHDELSAKIYRQAVLNCMSCGQGERCEKWVQDHQVASEAPRFCRNRDWLKTLTEE</sequence>
<feature type="domain" description="DUF6455" evidence="1">
    <location>
        <begin position="1"/>
        <end position="83"/>
    </location>
</feature>
<evidence type="ECO:0000313" key="2">
    <source>
        <dbReference type="EMBL" id="MXN18329.1"/>
    </source>
</evidence>
<keyword evidence="2" id="KW-0456">Lyase</keyword>
<dbReference type="Proteomes" id="UP000477911">
    <property type="component" value="Unassembled WGS sequence"/>
</dbReference>
<dbReference type="EMBL" id="WUMU01000012">
    <property type="protein sequence ID" value="MXN18329.1"/>
    <property type="molecule type" value="Genomic_DNA"/>
</dbReference>
<dbReference type="AlphaFoldDB" id="A0A6L7G342"/>
<dbReference type="GO" id="GO:0016829">
    <property type="term" value="F:lyase activity"/>
    <property type="evidence" value="ECO:0007669"/>
    <property type="project" value="UniProtKB-KW"/>
</dbReference>
<gene>
    <name evidence="2" type="ORF">GR170_10815</name>
</gene>